<evidence type="ECO:0000313" key="2">
    <source>
        <dbReference type="Proteomes" id="UP000801428"/>
    </source>
</evidence>
<dbReference type="OrthoDB" id="3360610at2759"/>
<reference evidence="1" key="1">
    <citation type="submission" date="2019-04" db="EMBL/GenBank/DDBJ databases">
        <title>Sequencing of skin fungus with MAO and IRED activity.</title>
        <authorList>
            <person name="Marsaioli A.J."/>
            <person name="Bonatto J.M.C."/>
            <person name="Reis Junior O."/>
        </authorList>
    </citation>
    <scope>NUCLEOTIDE SEQUENCE</scope>
    <source>
        <strain evidence="1">30M1</strain>
    </source>
</reference>
<proteinExistence type="predicted"/>
<dbReference type="EMBL" id="SWKU01000064">
    <property type="protein sequence ID" value="KAF2992991.1"/>
    <property type="molecule type" value="Genomic_DNA"/>
</dbReference>
<protein>
    <submittedName>
        <fullName evidence="1">Uncharacterized protein</fullName>
    </submittedName>
</protein>
<name>A0A9P4T345_CURKU</name>
<dbReference type="Gene3D" id="3.10.180.10">
    <property type="entry name" value="2,3-Dihydroxybiphenyl 1,2-Dioxygenase, domain 1"/>
    <property type="match status" value="1"/>
</dbReference>
<dbReference type="AlphaFoldDB" id="A0A9P4T345"/>
<dbReference type="SUPFAM" id="SSF54593">
    <property type="entry name" value="Glyoxalase/Bleomycin resistance protein/Dihydroxybiphenyl dioxygenase"/>
    <property type="match status" value="1"/>
</dbReference>
<dbReference type="Proteomes" id="UP000801428">
    <property type="component" value="Unassembled WGS sequence"/>
</dbReference>
<gene>
    <name evidence="1" type="ORF">E8E13_000826</name>
</gene>
<comment type="caution">
    <text evidence="1">The sequence shown here is derived from an EMBL/GenBank/DDBJ whole genome shotgun (WGS) entry which is preliminary data.</text>
</comment>
<sequence length="168" mass="18505">MNLKPTDCVYDPNSGKEETCFMHVDLGADYTDHHSFFLGASPAATKAHIHHSSFEINDFDTQVLGHDYLRSKGWINCWGLGRHVLGSQIFDYWFDGSGNILEHYSDGDLVNEDTPIGREPATPNTLYIWGPNIPLAFATARIEDVGKPLTAPPDIVAGVPAKFSETGL</sequence>
<dbReference type="InterPro" id="IPR029068">
    <property type="entry name" value="Glyas_Bleomycin-R_OHBP_Dase"/>
</dbReference>
<organism evidence="1 2">
    <name type="scientific">Curvularia kusanoi</name>
    <name type="common">Cochliobolus kusanoi</name>
    <dbReference type="NCBI Taxonomy" id="90978"/>
    <lineage>
        <taxon>Eukaryota</taxon>
        <taxon>Fungi</taxon>
        <taxon>Dikarya</taxon>
        <taxon>Ascomycota</taxon>
        <taxon>Pezizomycotina</taxon>
        <taxon>Dothideomycetes</taxon>
        <taxon>Pleosporomycetidae</taxon>
        <taxon>Pleosporales</taxon>
        <taxon>Pleosporineae</taxon>
        <taxon>Pleosporaceae</taxon>
        <taxon>Curvularia</taxon>
    </lineage>
</organism>
<keyword evidence="2" id="KW-1185">Reference proteome</keyword>
<accession>A0A9P4T345</accession>
<evidence type="ECO:0000313" key="1">
    <source>
        <dbReference type="EMBL" id="KAF2992991.1"/>
    </source>
</evidence>